<feature type="compositionally biased region" description="Low complexity" evidence="1">
    <location>
        <begin position="777"/>
        <end position="786"/>
    </location>
</feature>
<evidence type="ECO:0000259" key="2">
    <source>
        <dbReference type="PROSITE" id="PS50197"/>
    </source>
</evidence>
<dbReference type="InterPro" id="IPR000409">
    <property type="entry name" value="BEACH_dom"/>
</dbReference>
<feature type="domain" description="BEACH" evidence="2">
    <location>
        <begin position="335"/>
        <end position="607"/>
    </location>
</feature>
<feature type="region of interest" description="Disordered" evidence="1">
    <location>
        <begin position="862"/>
        <end position="915"/>
    </location>
</feature>
<feature type="compositionally biased region" description="Pro residues" evidence="1">
    <location>
        <begin position="897"/>
        <end position="912"/>
    </location>
</feature>
<dbReference type="PROSITE" id="PS50197">
    <property type="entry name" value="BEACH"/>
    <property type="match status" value="1"/>
</dbReference>
<dbReference type="EMBL" id="JAPMOS010000013">
    <property type="protein sequence ID" value="KAJ4460302.1"/>
    <property type="molecule type" value="Genomic_DNA"/>
</dbReference>
<gene>
    <name evidence="3" type="ORF">PAPYR_3309</name>
</gene>
<dbReference type="SUPFAM" id="SSF56112">
    <property type="entry name" value="Protein kinase-like (PK-like)"/>
    <property type="match status" value="2"/>
</dbReference>
<reference evidence="3" key="1">
    <citation type="journal article" date="2022" name="bioRxiv">
        <title>Genomics of Preaxostyla Flagellates Illuminates Evolutionary Transitions and the Path Towards Mitochondrial Loss.</title>
        <authorList>
            <person name="Novak L.V.F."/>
            <person name="Treitli S.C."/>
            <person name="Pyrih J."/>
            <person name="Halakuc P."/>
            <person name="Pipaliya S.V."/>
            <person name="Vacek V."/>
            <person name="Brzon O."/>
            <person name="Soukal P."/>
            <person name="Eme L."/>
            <person name="Dacks J.B."/>
            <person name="Karnkowska A."/>
            <person name="Elias M."/>
            <person name="Hampl V."/>
        </authorList>
    </citation>
    <scope>NUCLEOTIDE SEQUENCE</scope>
    <source>
        <strain evidence="3">RCP-MX</strain>
    </source>
</reference>
<dbReference type="Proteomes" id="UP001141327">
    <property type="component" value="Unassembled WGS sequence"/>
</dbReference>
<evidence type="ECO:0000256" key="1">
    <source>
        <dbReference type="SAM" id="MobiDB-lite"/>
    </source>
</evidence>
<feature type="region of interest" description="Disordered" evidence="1">
    <location>
        <begin position="673"/>
        <end position="742"/>
    </location>
</feature>
<evidence type="ECO:0000313" key="3">
    <source>
        <dbReference type="EMBL" id="KAJ4460302.1"/>
    </source>
</evidence>
<feature type="compositionally biased region" description="Low complexity" evidence="1">
    <location>
        <begin position="680"/>
        <end position="702"/>
    </location>
</feature>
<dbReference type="CDD" id="cd06071">
    <property type="entry name" value="Beach"/>
    <property type="match status" value="1"/>
</dbReference>
<name>A0ABQ8UM95_9EUKA</name>
<dbReference type="Gene3D" id="1.10.510.10">
    <property type="entry name" value="Transferase(Phosphotransferase) domain 1"/>
    <property type="match status" value="2"/>
</dbReference>
<organism evidence="3 4">
    <name type="scientific">Paratrimastix pyriformis</name>
    <dbReference type="NCBI Taxonomy" id="342808"/>
    <lineage>
        <taxon>Eukaryota</taxon>
        <taxon>Metamonada</taxon>
        <taxon>Preaxostyla</taxon>
        <taxon>Paratrimastigidae</taxon>
        <taxon>Paratrimastix</taxon>
    </lineage>
</organism>
<feature type="region of interest" description="Disordered" evidence="1">
    <location>
        <begin position="615"/>
        <end position="648"/>
    </location>
</feature>
<dbReference type="PANTHER" id="PTHR46866">
    <property type="entry name" value="GH12955P"/>
    <property type="match status" value="1"/>
</dbReference>
<dbReference type="SUPFAM" id="SSF81837">
    <property type="entry name" value="BEACH domain"/>
    <property type="match status" value="1"/>
</dbReference>
<sequence length="1419" mass="149916">MEDTTIPPVFRPFFGNDGNSPTSGGIVKVLLKEGIFSSRHLEMVDPTTAKTEVNPAPVAESFTGQHRALLMSLLGRLYGAPPPFIDLASSSPEPAIAFPPGPPAAPSHPNLLAPTVLVESPRALFLFFPPIRHSLAATLRHSPHALLPPTVALRLDHALGISPPCGWGPTAQQNPSPHAALWADPFPLISDPTAPRKPASTGPAACRFALPRSDPLTEGVTAALVSQNPAAGCRTVLPLPTAIEGRAASLAMGCTRYHMMRPLFLAYQVLTALAHGHARGLVHGSVKPSNVLLLPAGPWALLTGWVGVPTIAALPPACAAALLAEGPVGSCPIPRPLHVRPALDEVTERWRCGELDNFGYLMILNRLAGRVQGDPWAHSIVPWVITFQQPLGAWRDLRQSKYRLTKGDAQLDVTYRLPPFQLVAQGARPVLPHHVSETLSEHTYFVYTARRQPIALLERHVRCPFVAQEFPASMERMYSWSPDEAIPEFYTDPTIFRSVHPDMADLQVPEWAGNSPEVFVLLHRAALESPRVSAMLHHWIDINFGYALSGLAALTHHNVPLALFTTEHRHTGPAQLFFTPHPTRGSQGLARAGVLCTQLVEGAKQAAAQALAGPPASAGVTLEPSFSPPPTSWRAPGSRPASPGVGLAADPLQAATDRDSPVYLAILRQLGATAPPRPPHVASAVPPAQQQRRPQPEAAPRPKSISEDWVDLALCRPPPSLEANAKPRQGAKSPPSSPVASDEVDLRAHIAAATATSLFSRSPHVLPAPAEPPTPVGPSASSLSVSQPPPLPSTPRRLPASADDTALDSPPPTISSSLRMRRGTISGPSPIGLGGLLSTADRIPPGADFHVAAGHVSPSRVARAVSPTLPPAEAPSRAVPADGDSPGADAFSSAADPAPPSPPSPSPPPPLGYPEWSACPEETRRRWAECHRGVHPCYRLPAEVSALHYAHQFRVLRARTATAQKPDAGPAAPPPQAAVRPQETATDPVAAPAPTPPPSPECTPEAPPAPVGTSPSPQPPPPSSAPPPPADSPPATARMVISGTEAREASELLPAERRLLMRLQQADDIFSFGCMWAEVMLDPSQRAAGLAPQAAPVMIHAQAACERVVRELGRCLPPLLAHSIARCVSIDPARRPTAGELLERGRCFPREFVPIHSFLGALRSAPTASDRVAHVLAQLPGLLTTIGAAGGFSPTMPDLLLDLVQPSLLELLTPANRCRATPRLLPILAAAFGPAGARQLIFPRVLECGAVWTLLSRPLLTRLPALFGADLVASQLGPALCAFLRDRFAPTTSASAPAPGGGSGFMSPSPSPSPGATGPAGTGWTPGMATGLGRGERARLHRTQEALAILNDALPPLLLLRHTARMLLRMAARPPVARAIDILDDGIHQEVCLAATLSLNLKVPPAFLDWGLFQNFSPL</sequence>
<keyword evidence="4" id="KW-1185">Reference proteome</keyword>
<feature type="compositionally biased region" description="Pro residues" evidence="1">
    <location>
        <begin position="991"/>
        <end position="1032"/>
    </location>
</feature>
<protein>
    <submittedName>
        <fullName evidence="3">WD repeat-containing protein 81</fullName>
    </submittedName>
</protein>
<comment type="caution">
    <text evidence="3">The sequence shown here is derived from an EMBL/GenBank/DDBJ whole genome shotgun (WGS) entry which is preliminary data.</text>
</comment>
<proteinExistence type="predicted"/>
<feature type="compositionally biased region" description="Low complexity" evidence="1">
    <location>
        <begin position="977"/>
        <end position="990"/>
    </location>
</feature>
<feature type="region of interest" description="Disordered" evidence="1">
    <location>
        <begin position="963"/>
        <end position="1036"/>
    </location>
</feature>
<feature type="compositionally biased region" description="Low complexity" evidence="1">
    <location>
        <begin position="880"/>
        <end position="896"/>
    </location>
</feature>
<feature type="region of interest" description="Disordered" evidence="1">
    <location>
        <begin position="763"/>
        <end position="833"/>
    </location>
</feature>
<feature type="compositionally biased region" description="Low complexity" evidence="1">
    <location>
        <begin position="1314"/>
        <end position="1331"/>
    </location>
</feature>
<dbReference type="Pfam" id="PF02138">
    <property type="entry name" value="Beach"/>
    <property type="match status" value="1"/>
</dbReference>
<accession>A0ABQ8UM95</accession>
<dbReference type="PANTHER" id="PTHR46866:SF1">
    <property type="entry name" value="GH12955P"/>
    <property type="match status" value="1"/>
</dbReference>
<dbReference type="SMART" id="SM01026">
    <property type="entry name" value="Beach"/>
    <property type="match status" value="1"/>
</dbReference>
<dbReference type="Gene3D" id="1.10.1540.10">
    <property type="entry name" value="BEACH domain"/>
    <property type="match status" value="1"/>
</dbReference>
<feature type="region of interest" description="Disordered" evidence="1">
    <location>
        <begin position="1293"/>
        <end position="1336"/>
    </location>
</feature>
<dbReference type="InterPro" id="IPR036372">
    <property type="entry name" value="BEACH_dom_sf"/>
</dbReference>
<feature type="compositionally biased region" description="Low complexity" evidence="1">
    <location>
        <begin position="823"/>
        <end position="833"/>
    </location>
</feature>
<dbReference type="InterPro" id="IPR011009">
    <property type="entry name" value="Kinase-like_dom_sf"/>
</dbReference>
<evidence type="ECO:0000313" key="4">
    <source>
        <dbReference type="Proteomes" id="UP001141327"/>
    </source>
</evidence>